<reference evidence="1 2" key="1">
    <citation type="submission" date="2020-07" db="EMBL/GenBank/DDBJ databases">
        <title>Roseicoccus Jingziensis gen. nov., sp. nov., isolated from coastal seawater.</title>
        <authorList>
            <person name="Feng X."/>
        </authorList>
    </citation>
    <scope>NUCLEOTIDE SEQUENCE [LARGE SCALE GENOMIC DNA]</scope>
    <source>
        <strain evidence="1 2">N1E253</strain>
    </source>
</reference>
<sequence length="150" mass="16808">MKHTLIVYIALFGLLVTPSNSQESKITGNVKKVLTKVELEGRWQTVQMGGEDIGDHIDQIEFIFKRDGSFKASATIKGEGVVSYEGSYKIKKSQLILKIAGEDAQNSSYSFRNGNLVLHDDKIDSWIELKKQVKPEIKRQNKSQHPTASS</sequence>
<gene>
    <name evidence="1" type="ORF">HW115_18900</name>
</gene>
<protein>
    <submittedName>
        <fullName evidence="1">Uncharacterized protein</fullName>
    </submittedName>
</protein>
<accession>A0A851GTR0</accession>
<evidence type="ECO:0000313" key="2">
    <source>
        <dbReference type="Proteomes" id="UP000557872"/>
    </source>
</evidence>
<proteinExistence type="predicted"/>
<keyword evidence="2" id="KW-1185">Reference proteome</keyword>
<name>A0A851GTR0_9BACT</name>
<dbReference type="EMBL" id="JACBAZ010000023">
    <property type="protein sequence ID" value="NWK57694.1"/>
    <property type="molecule type" value="Genomic_DNA"/>
</dbReference>
<evidence type="ECO:0000313" key="1">
    <source>
        <dbReference type="EMBL" id="NWK57694.1"/>
    </source>
</evidence>
<comment type="caution">
    <text evidence="1">The sequence shown here is derived from an EMBL/GenBank/DDBJ whole genome shotgun (WGS) entry which is preliminary data.</text>
</comment>
<dbReference type="RefSeq" id="WP_178935060.1">
    <property type="nucleotide sequence ID" value="NZ_JACBAZ010000023.1"/>
</dbReference>
<dbReference type="AlphaFoldDB" id="A0A851GTR0"/>
<organism evidence="1 2">
    <name type="scientific">Oceaniferula marina</name>
    <dbReference type="NCBI Taxonomy" id="2748318"/>
    <lineage>
        <taxon>Bacteria</taxon>
        <taxon>Pseudomonadati</taxon>
        <taxon>Verrucomicrobiota</taxon>
        <taxon>Verrucomicrobiia</taxon>
        <taxon>Verrucomicrobiales</taxon>
        <taxon>Verrucomicrobiaceae</taxon>
        <taxon>Oceaniferula</taxon>
    </lineage>
</organism>
<dbReference type="Proteomes" id="UP000557872">
    <property type="component" value="Unassembled WGS sequence"/>
</dbReference>